<feature type="compositionally biased region" description="Polar residues" evidence="11">
    <location>
        <begin position="921"/>
        <end position="930"/>
    </location>
</feature>
<dbReference type="InterPro" id="IPR035983">
    <property type="entry name" value="Hect_E3_ubiquitin_ligase"/>
</dbReference>
<dbReference type="InterPro" id="IPR009060">
    <property type="entry name" value="UBA-like_sf"/>
</dbReference>
<feature type="region of interest" description="Disordered" evidence="11">
    <location>
        <begin position="3714"/>
        <end position="3739"/>
    </location>
</feature>
<feature type="compositionally biased region" description="Basic and acidic residues" evidence="11">
    <location>
        <begin position="1943"/>
        <end position="1961"/>
    </location>
</feature>
<dbReference type="GO" id="GO:0000209">
    <property type="term" value="P:protein polyubiquitination"/>
    <property type="evidence" value="ECO:0007669"/>
    <property type="project" value="TreeGrafter"/>
</dbReference>
<organism evidence="15 16">
    <name type="scientific">Dermatophagoides farinae</name>
    <name type="common">American house dust mite</name>
    <dbReference type="NCBI Taxonomy" id="6954"/>
    <lineage>
        <taxon>Eukaryota</taxon>
        <taxon>Metazoa</taxon>
        <taxon>Ecdysozoa</taxon>
        <taxon>Arthropoda</taxon>
        <taxon>Chelicerata</taxon>
        <taxon>Arachnida</taxon>
        <taxon>Acari</taxon>
        <taxon>Acariformes</taxon>
        <taxon>Sarcoptiformes</taxon>
        <taxon>Astigmata</taxon>
        <taxon>Psoroptidia</taxon>
        <taxon>Analgoidea</taxon>
        <taxon>Pyroglyphidae</taxon>
        <taxon>Dermatophagoidinae</taxon>
        <taxon>Dermatophagoides</taxon>
    </lineage>
</organism>
<feature type="compositionally biased region" description="Low complexity" evidence="11">
    <location>
        <begin position="3261"/>
        <end position="3271"/>
    </location>
</feature>
<sequence>MKIDRSKSKKSSSEVPFDCKLLIEELKQCNEDQMLIVLKRIKTWSCGKCELYHWIDVLDLFDTILEECCRKESSDQWILPVDLAENVKKRELLLAVISFTSLLIEHSFSRHLYNSIEHLITLLSSNDMQIVLAILNLLFVFSKRSNFFSRISIDRRQSLMSRLYYLAENWGGKDQGFGLAQCCQNLPLSSYPSNATTFNFEFYLNNNTNNQQTTNNESKTKSTTQRPLGDNGTSASQKFNNIVRIHIENVHLIDKPVSILMAEIVEQYQIPVEQQMQIFTQLRLTKNFANYHTRLQCVQARINALSIMVYCQAMSLNQEGYYSLLYNGLIEELVEVLELRHPELIEIKSASLKTLTSIIHLDRNSKMKVIIDSTGANSYHGFLPILVRNCIQSLILGNMEEYPLNFVTALFSFLYHLASYDNGCEALVQCGIMESLLRVVDWKGPKADADVDHLMFVTRAVRVIDLLTNQFIDMNAFQSNNGLNTFVQRLEYEVNICRTEQPYEIEVPADRINRDKHYTYDDEIHIEESENKNQTSTTQHQLQETPMEVEISNPESMAEASTSKSSTVVNQPVVNNNLQCYPQRAALLKSMLNFLKKAVQCTGFSELVRPLMYGNFPRSLRHIISNAEYYGSSLFLLATDVVSVYVYQEPSLLSVIQDNGLTDVVLHALLVKNVPPTKEVLASLPTVFTSLCLNHRGLEAFIALRPFERFFKIFLSPDYLQAMRRRRSNSGNDTATTLGNAMDELMRHQPSLRSDVIGAILKLLEEICRLGSDLRYICTKASSSSSSSNSVSTSKSFGAIGTGSATDGSHHHHHHHGSTSTAMAFDESSSNAVDGDGDGSNQISGSNVNNDSSSSEEDDYDDDDTTTTTTTAAAATTTSAADQNPTDSSSTDVIATEATTIPSALSSSSTSLTISNDDPMKSQTRPAIAQTTTSAVSSDITNIVESNRQQIPLIDYILNVMRFLEAILANNSTDDHCQEFLHQNGLDPLFRLLKLHNLPLDFPVMPSCYSVATVLKTLLNLTHEKDIFTKGLEKLKEILEKLSPLSQTAKTFNGSILLEDLINHLSTKKAVNFVTPVLQLMAAAHAYIVMFLQICRTSQGEIRSISIDQWGSPLGIEIIGLLSQLYIALVWESTLLLGLNDSTSQKYEFVKIQIEKLNTLLKQSVNNGNNQASTSSDMMMNVDGTLSAMSPMEVDNFDANSDPSISASISQDNSKISKNSSKLIMATNSAVAVKSSSHHQHQKYIKPLLAVASRLGRALAELFGLLVKLCVGPSPRRRNHHQPYLMNSQTMTPSKPVQNIAKHLNVLLYNGLSWQPSFDTNIPKFRLTFYVCSIGFSSPMLFDDRKYPYHIMLRNFILSGGQDAFFDCFHMAFEQQSNNSSPDLPDGIIEFLDSWLLLLEKMTNPQTLFDSPHAYSSSKQTPLDQSDDIHFDPIQYLIRTHKKAFPCIMELWNNKLYRIKCDRVIESLITIFSHLLKGETIIEKHLGLTKVDGTNATTSASTSSGASSSSTFTIEPLGELIFSSVGGEDGSSSTSSSVAATSASSTTAQSAATRSEQNPNVQTLMEMGFSRDLAIDALLQTSDDVNAATEWILQHFPRFLSADNEEEEMIRAIALSLSDNSDESGSTTVVETLTTTTKTVDNKSKQPEKAEPKNKDKPLVNEIPLRKDEINTFTDNILVGILKLIDQLPIIHKCCELLISISKRNGHQWFEEMFSQLIDDIIRNIAELQKHTSYIKQQEKSTKSTAIEWAHKLVALPEAYYLQSRIHLLVLLFNETKNLCAKQIAQSELLNHLIDLLENGSYLLNVAYEKERSIPTPKWVAPSILLIDLYEKNALACRRRKRLLLESSNCRRTWKYFDERTVRWSAYQTETNKTIDEAFRSGEQFCKIQVARRRYTVNFTTMLQINDDTDNYRPIMFFVDSDTSKTQENKSTSKNDTSNDITNNKDDGKKSKDKDSVETKTATKDEEQFIADIVEVDFLDEKQCHTIIEAMVNFIQLPIDSDALNAIIRLILRLTRNYDNACFFVEKNGISRLLKIPQCSIFPGFVPMATLIIRHMMEDSLSLQTSMDKILRAQANSPNSIRELHYMFRHFSPAACRDSDTFKKSAMNILRINVPQTMTTPRRMTQDEERMTPLLRAVMPSSGSKSVTHSNDGSQNTQHSESSSLEISKVAKDIICELLNILPLQYSLQQELNKTKKSSQQQPVGVVSADDSAGNSKPNDPASVISSNNDKDSSKEQDVFRTHTILSILAELTISYHSVAKVICEHTYTFLYKDTILDDCTALSFILDNLLSYAQHYGDKECATYSRALFTAIASVPFSHDIHQTLVIEIKNALNRAVFLPESYEKHAKIQALSPLITSIVEAQCTSSSLQNNHSYYRAPLLSASSPLIKLLIRKNLITDLAKVIQYLDLSSPMMITTVNSLLKTLDFLSKTLNTPQNPFTSRHHHNHNQQQQSAQSRHQRNLLSHSSFTIPMIDLDSASSIEPDGSQIIHNNDNDPMLMEQDHSENLTTNSTTTTTTTNNNQDSSSALALAPNQILNADGSIIETETTTSITQSPNTNAIHTENMAQASTMSTNSQNLDENTENELFLDSVAYDNYNNSHPRSGTFTSDELRTDDDDYENDGLIITDQDGMNDGDHEMHHDSHVVVGNSNHVGVESTTASSDGTESDDADSDEHDDDDEDDVDIEDDDDDEEEEQDDQVGSAQEDGDEDDDDEHMDDDDDDDEDDDGDDDEDEMDRIRPEDLSLQQMLDDQFGLGTLNNDVIYSLEEVLPQFLNYPHRVSSSSDYLLPFSSHHHHHHLVGDGENVIMNGHSNGGHFVPTSSVGRHTNGTGSSMQIHHPLLNYNSDQMNNGGGATSSSVAVISNAGSSSLVNNLAGSLVSLGSHAVNPISASFLSANNTVAANIGIGSAGGGGGGHRLSRNPLPRTRAIRSYFHTGHNWHVAHFNTRTSPTHILQRLLGSASQHEFAIPSVRNPFSRHDLDLRDETFDFVPLSSTPNSSIVSNSFQNNQLNSIPSTIQRWHDEARLLDGEYMYDALLLIKPEIIRHLEKLKEQELQEKKRKEKEDMDATAGDAKNKSASNTAENNLDREIRQAMQQPQQQHGSGHPSQFEELHAHIEQLTNSVINQVLESTPQQQSNSSNELTNDSSNSDRISRMEVVISNDDNDNNDEQPQQPQVDEVVPMSVVVNENIPSGSSEDPIPVSLEDLVVESEASVARSEAQNVDIELMDHQSSNVTNQQQSDTSGIAEGNLNQEQQSGTETSTISQPSASSSYQLTPEERAILGDQELPEGVDPSFLAALPENIRQEVIAEQFRIQRLNQLRNNLPQPPATAANESNQAVTAINQSSNTTNAAPVPEISEDFLAALPPNIQEEVLAQQRAEQQRLNAQNTNPDTPVDPVSFFRSLPPSLRRQVLSDLDDSQVQLLPPEFANEARTLRREYEQRNRQIHDRLFDSNSAILRIIRSAASAPRTAALRYDGLSIPSWTHARFSFRNGGGSSSHDNNRYGYGSSSGFGRHTPRAFTSRSLRGKYLLDYDALSSILILLFIHDSLISSIRLHRVIKNLCLHSPTRQWVIQSLLEIMEKTKESVDSSSSNNSIALSADDQTLKALTQNHFVSWLSITLDSSFGSKTNVFFLSKSIGSSSSSSIKKNDKVSQIYTISINPQASLFVCRNVLDILISLAKTFPEQFICYSPPSSTPLNSTQALQKNFSATSLNTSSSSIKDQQHENIATTSNGNQKPPPSFFDVLMRHDFIHATKKTKSKQASSSNLQTTSIMEIDSVSSTKHSSQSQVDYSPFSQLLNLLSHHFIKKSPVLTDRLIRLMTHITTALTPDTDNRNQTTPINLSNEIKEKLNEIEKTIANERLLKLVVDVLVSKTCSEDGLVDATSLLIKLSNLFSNCRNIFYKLLLNGVRHLGQTVYDDINALSIEMSDLLSKLNRQQTSSNTSTTSDNESHEKNIKGQTNVQDRYSNMTIIINAQSNAKHNIISGKEVQLPSMSNLISKSSSQFLFLRILKIIMHIREINAKNQNSKQQQPQQDVTPSSADPSNDNQTTTSTAETKMEVDLEQDKLSTELQLDHLWEKLSDCLSLLSEAPDDHVVLVLQPAVESFFLVHAPEKSRTTAASSGSENQRSVEPVSQQLSHLHQTSDALNADAQYDENRQYSSLPADTQKFLIFAEKHRVVLNQILRQSNIHLANGPFAVLVDHTRILDFDVKRRYFRQELDRLDQGTRRDDLPVHIRREHVFEDSYRELNRRTSSDWKNRFYIVFEGEEGQDAGGLLREWYTIISREIFNPNYALFTTSPGDRVTYMINSASHCNSNHLSYFKFVGRVISKAIHDNKLLDCYFTRSFYKHILGKLVKYTDMESEDYSFYQGLVFLLEHNVNELGTELTFSLEIQEFGVTEVRDLVPNGRNIIVTEENKHEYVKLVCQEKMTGSIKKQLNSFLEGFYEIIPKRLISIFNEHELELLISGLPNIDIDDLKANTDYHKYQATSLQIQWFWRALRTFDQADRAKFLQFVTGTSKVPLQGFTALEGMNGPQKFQIHLDDRSTDRLPSAHTCFNQLDLPAYETYDKLRMMLLKAIHECSEGFGFA</sequence>
<dbReference type="OrthoDB" id="8068875at2759"/>
<feature type="region of interest" description="Disordered" evidence="11">
    <location>
        <begin position="526"/>
        <end position="560"/>
    </location>
</feature>
<dbReference type="GO" id="GO:0006511">
    <property type="term" value="P:ubiquitin-dependent protein catabolic process"/>
    <property type="evidence" value="ECO:0007669"/>
    <property type="project" value="TreeGrafter"/>
</dbReference>
<evidence type="ECO:0000256" key="8">
    <source>
        <dbReference type="ARBA" id="ARBA00023242"/>
    </source>
</evidence>
<evidence type="ECO:0000256" key="2">
    <source>
        <dbReference type="ARBA" id="ARBA00004123"/>
    </source>
</evidence>
<feature type="compositionally biased region" description="Polar residues" evidence="11">
    <location>
        <begin position="3130"/>
        <end position="3150"/>
    </location>
</feature>
<feature type="compositionally biased region" description="Low complexity" evidence="11">
    <location>
        <begin position="4025"/>
        <end position="4035"/>
    </location>
</feature>
<dbReference type="CDD" id="cd14306">
    <property type="entry name" value="UBA_VP13D"/>
    <property type="match status" value="1"/>
</dbReference>
<dbReference type="SUPFAM" id="SSF46934">
    <property type="entry name" value="UBA-like"/>
    <property type="match status" value="1"/>
</dbReference>
<feature type="region of interest" description="Disordered" evidence="11">
    <location>
        <begin position="4118"/>
        <end position="4139"/>
    </location>
</feature>
<dbReference type="PROSITE" id="PS50030">
    <property type="entry name" value="UBA"/>
    <property type="match status" value="1"/>
</dbReference>
<feature type="domain" description="HECT" evidence="13">
    <location>
        <begin position="4253"/>
        <end position="4589"/>
    </location>
</feature>
<dbReference type="SMART" id="SM00119">
    <property type="entry name" value="HECTc"/>
    <property type="match status" value="1"/>
</dbReference>
<dbReference type="GO" id="GO:0008270">
    <property type="term" value="F:zinc ion binding"/>
    <property type="evidence" value="ECO:0007669"/>
    <property type="project" value="InterPro"/>
</dbReference>
<keyword evidence="8" id="KW-0539">Nucleus</keyword>
<evidence type="ECO:0000256" key="9">
    <source>
        <dbReference type="ARBA" id="ARBA00034494"/>
    </source>
</evidence>
<feature type="region of interest" description="Disordered" evidence="11">
    <location>
        <begin position="3130"/>
        <end position="3151"/>
    </location>
</feature>
<feature type="compositionally biased region" description="Low complexity" evidence="11">
    <location>
        <begin position="209"/>
        <end position="225"/>
    </location>
</feature>
<dbReference type="Pfam" id="PF02825">
    <property type="entry name" value="WWE"/>
    <property type="match status" value="1"/>
</dbReference>
<keyword evidence="7 10" id="KW-0833">Ubl conjugation pathway</keyword>
<dbReference type="Gene3D" id="3.30.2160.10">
    <property type="entry name" value="Hect, E3 ligase catalytic domain"/>
    <property type="match status" value="1"/>
</dbReference>
<comment type="catalytic activity">
    <reaction evidence="1">
        <text>S-ubiquitinyl-[E2 ubiquitin-conjugating enzyme]-L-cysteine + [acceptor protein]-L-lysine = [E2 ubiquitin-conjugating enzyme]-L-cysteine + N(6)-ubiquitinyl-[acceptor protein]-L-lysine.</text>
        <dbReference type="EC" id="2.3.2.26"/>
    </reaction>
</comment>
<feature type="region of interest" description="Disordered" evidence="11">
    <location>
        <begin position="3056"/>
        <end position="3083"/>
    </location>
</feature>
<dbReference type="GO" id="GO:0005634">
    <property type="term" value="C:nucleus"/>
    <property type="evidence" value="ECO:0007669"/>
    <property type="project" value="UniProtKB-SubCell"/>
</dbReference>
<name>A0A922I4M3_DERFA</name>
<feature type="compositionally biased region" description="Polar residues" evidence="11">
    <location>
        <begin position="2819"/>
        <end position="2835"/>
    </location>
</feature>
<dbReference type="EMBL" id="ASGP02000002">
    <property type="protein sequence ID" value="KAH9522016.1"/>
    <property type="molecule type" value="Genomic_DNA"/>
</dbReference>
<feature type="compositionally biased region" description="Low complexity" evidence="11">
    <location>
        <begin position="866"/>
        <end position="882"/>
    </location>
</feature>
<dbReference type="FunFam" id="3.30.2410.10:FF:000004">
    <property type="entry name" value="E3 ubiquitin-protein ligase HUWE1, variant"/>
    <property type="match status" value="1"/>
</dbReference>
<feature type="region of interest" description="Disordered" evidence="11">
    <location>
        <begin position="2140"/>
        <end position="2164"/>
    </location>
</feature>
<feature type="compositionally biased region" description="Polar residues" evidence="11">
    <location>
        <begin position="2141"/>
        <end position="2164"/>
    </location>
</feature>
<dbReference type="InterPro" id="IPR037197">
    <property type="entry name" value="WWE_dom_sf"/>
</dbReference>
<feature type="region of interest" description="Disordered" evidence="11">
    <location>
        <begin position="905"/>
        <end position="930"/>
    </location>
</feature>
<dbReference type="EC" id="2.3.2.26" evidence="4"/>
<feature type="region of interest" description="Disordered" evidence="11">
    <location>
        <begin position="1925"/>
        <end position="1961"/>
    </location>
</feature>
<gene>
    <name evidence="15" type="primary">HUWE1</name>
    <name evidence="15" type="ORF">DERF_005621</name>
</gene>
<dbReference type="PROSITE" id="PS50237">
    <property type="entry name" value="HECT"/>
    <property type="match status" value="1"/>
</dbReference>
<keyword evidence="16" id="KW-1185">Reference proteome</keyword>
<feature type="region of interest" description="Disordered" evidence="11">
    <location>
        <begin position="2812"/>
        <end position="2837"/>
    </location>
</feature>
<feature type="compositionally biased region" description="Acidic residues" evidence="11">
    <location>
        <begin position="2665"/>
        <end position="2698"/>
    </location>
</feature>
<dbReference type="Gene3D" id="1.10.8.10">
    <property type="entry name" value="DNA helicase RuvA subunit, C-terminal domain"/>
    <property type="match status" value="1"/>
</dbReference>
<feature type="domain" description="WWE" evidence="14">
    <location>
        <begin position="1840"/>
        <end position="1917"/>
    </location>
</feature>
<dbReference type="SMART" id="SM00165">
    <property type="entry name" value="UBA"/>
    <property type="match status" value="1"/>
</dbReference>
<feature type="region of interest" description="Disordered" evidence="11">
    <location>
        <begin position="1533"/>
        <end position="1560"/>
    </location>
</feature>
<dbReference type="CDD" id="cd00078">
    <property type="entry name" value="HECTc"/>
    <property type="match status" value="1"/>
</dbReference>
<dbReference type="InterPro" id="IPR050409">
    <property type="entry name" value="E3_ubiq-protein_ligase"/>
</dbReference>
<dbReference type="Pfam" id="PF22562">
    <property type="entry name" value="UBA_7"/>
    <property type="match status" value="1"/>
</dbReference>
<evidence type="ECO:0000256" key="1">
    <source>
        <dbReference type="ARBA" id="ARBA00000885"/>
    </source>
</evidence>
<feature type="compositionally biased region" description="Low complexity" evidence="11">
    <location>
        <begin position="905"/>
        <end position="915"/>
    </location>
</feature>
<feature type="region of interest" description="Disordered" evidence="11">
    <location>
        <begin position="209"/>
        <end position="235"/>
    </location>
</feature>
<dbReference type="Pfam" id="PF06012">
    <property type="entry name" value="DUF908"/>
    <property type="match status" value="1"/>
</dbReference>
<evidence type="ECO:0000256" key="11">
    <source>
        <dbReference type="SAM" id="MobiDB-lite"/>
    </source>
</evidence>
<comment type="similarity">
    <text evidence="9">Belongs to the UPL family. TOM1/PTR1 subfamily.</text>
</comment>
<dbReference type="InterPro" id="IPR018123">
    <property type="entry name" value="WWE-dom_subgr"/>
</dbReference>
<dbReference type="Gene3D" id="3.90.1750.10">
    <property type="entry name" value="Hect, E3 ligase catalytic domains"/>
    <property type="match status" value="1"/>
</dbReference>
<evidence type="ECO:0000256" key="3">
    <source>
        <dbReference type="ARBA" id="ARBA00004906"/>
    </source>
</evidence>
<dbReference type="FunFam" id="3.90.1750.10:FF:000003">
    <property type="entry name" value="E3 ubiquitin-protein ligase UPL1"/>
    <property type="match status" value="1"/>
</dbReference>
<feature type="region of interest" description="Disordered" evidence="11">
    <location>
        <begin position="2195"/>
        <end position="2236"/>
    </location>
</feature>
<feature type="compositionally biased region" description="Polar residues" evidence="11">
    <location>
        <begin position="4036"/>
        <end position="4056"/>
    </location>
</feature>
<feature type="region of interest" description="Disordered" evidence="11">
    <location>
        <begin position="3937"/>
        <end position="3962"/>
    </location>
</feature>
<comment type="pathway">
    <text evidence="3">Protein modification; protein ubiquitination.</text>
</comment>
<dbReference type="Pfam" id="PF00632">
    <property type="entry name" value="HECT"/>
    <property type="match status" value="1"/>
</dbReference>
<dbReference type="SMART" id="SM00678">
    <property type="entry name" value="WWE"/>
    <property type="match status" value="1"/>
</dbReference>
<comment type="subcellular location">
    <subcellularLocation>
        <location evidence="2">Nucleus</location>
    </subcellularLocation>
</comment>
<feature type="compositionally biased region" description="Low complexity" evidence="11">
    <location>
        <begin position="1533"/>
        <end position="1555"/>
    </location>
</feature>
<comment type="caution">
    <text evidence="15">The sequence shown here is derived from an EMBL/GenBank/DDBJ whole genome shotgun (WGS) entry which is preliminary data.</text>
</comment>
<feature type="region of interest" description="Disordered" evidence="11">
    <location>
        <begin position="2480"/>
        <end position="2501"/>
    </location>
</feature>
<feature type="compositionally biased region" description="Polar residues" evidence="11">
    <location>
        <begin position="3726"/>
        <end position="3736"/>
    </location>
</feature>
<dbReference type="PROSITE" id="PS50918">
    <property type="entry name" value="WWE"/>
    <property type="match status" value="1"/>
</dbReference>
<evidence type="ECO:0000256" key="7">
    <source>
        <dbReference type="ARBA" id="ARBA00022786"/>
    </source>
</evidence>
<protein>
    <recommendedName>
        <fullName evidence="4">HECT-type E3 ubiquitin transferase</fullName>
        <ecNumber evidence="4">2.3.2.26</ecNumber>
    </recommendedName>
</protein>
<evidence type="ECO:0000256" key="4">
    <source>
        <dbReference type="ARBA" id="ARBA00012485"/>
    </source>
</evidence>
<feature type="region of interest" description="Disordered" evidence="11">
    <location>
        <begin position="2600"/>
        <end position="2642"/>
    </location>
</feature>
<evidence type="ECO:0000256" key="10">
    <source>
        <dbReference type="PROSITE-ProRule" id="PRU00104"/>
    </source>
</evidence>
<dbReference type="SUPFAM" id="SSF56204">
    <property type="entry name" value="Hect, E3 ligase catalytic domain"/>
    <property type="match status" value="1"/>
</dbReference>
<keyword evidence="6" id="KW-0808">Transferase</keyword>
<evidence type="ECO:0000313" key="15">
    <source>
        <dbReference type="EMBL" id="KAH9522016.1"/>
    </source>
</evidence>
<reference evidence="15" key="2">
    <citation type="journal article" date="2022" name="Res Sq">
        <title>Comparative Genomics Reveals Insights into the Divergent Evolution of Astigmatic Mites and Household Pest Adaptations.</title>
        <authorList>
            <person name="Xiong Q."/>
            <person name="Wan A.T.-Y."/>
            <person name="Liu X.-Y."/>
            <person name="Fung C.S.-H."/>
            <person name="Xiao X."/>
            <person name="Malainual N."/>
            <person name="Hou J."/>
            <person name="Wang L."/>
            <person name="Wang M."/>
            <person name="Yang K."/>
            <person name="Cui Y."/>
            <person name="Leung E."/>
            <person name="Nong W."/>
            <person name="Shin S.-K."/>
            <person name="Au S."/>
            <person name="Jeong K.Y."/>
            <person name="Chew F.T."/>
            <person name="Hui J."/>
            <person name="Leung T.F."/>
            <person name="Tungtrongchitr A."/>
            <person name="Zhong N."/>
            <person name="Liu Z."/>
            <person name="Tsui S."/>
        </authorList>
    </citation>
    <scope>NUCLEOTIDE SEQUENCE</scope>
    <source>
        <strain evidence="15">Derf</strain>
        <tissue evidence="15">Whole organism</tissue>
    </source>
</reference>
<dbReference type="PANTHER" id="PTHR11254">
    <property type="entry name" value="HECT DOMAIN UBIQUITIN-PROTEIN LIGASE"/>
    <property type="match status" value="1"/>
</dbReference>
<feature type="active site" description="Glycyl thioester intermediate" evidence="10">
    <location>
        <position position="4556"/>
    </location>
</feature>
<dbReference type="InterPro" id="IPR000569">
    <property type="entry name" value="HECT_dom"/>
</dbReference>
<feature type="compositionally biased region" description="Basic and acidic residues" evidence="11">
    <location>
        <begin position="3056"/>
        <end position="3066"/>
    </location>
</feature>
<feature type="region of interest" description="Disordered" evidence="11">
    <location>
        <begin position="2654"/>
        <end position="2743"/>
    </location>
</feature>
<feature type="compositionally biased region" description="Polar residues" evidence="11">
    <location>
        <begin position="839"/>
        <end position="850"/>
    </location>
</feature>
<dbReference type="Proteomes" id="UP000790347">
    <property type="component" value="Unassembled WGS sequence"/>
</dbReference>
<feature type="compositionally biased region" description="Polar residues" evidence="11">
    <location>
        <begin position="2600"/>
        <end position="2609"/>
    </location>
</feature>
<keyword evidence="5" id="KW-0597">Phosphoprotein</keyword>
<evidence type="ECO:0000256" key="5">
    <source>
        <dbReference type="ARBA" id="ARBA00022553"/>
    </source>
</evidence>
<evidence type="ECO:0000259" key="12">
    <source>
        <dbReference type="PROSITE" id="PS50030"/>
    </source>
</evidence>
<feature type="region of interest" description="Disordered" evidence="11">
    <location>
        <begin position="2436"/>
        <end position="2461"/>
    </location>
</feature>
<evidence type="ECO:0000259" key="14">
    <source>
        <dbReference type="PROSITE" id="PS50918"/>
    </source>
</evidence>
<feature type="compositionally biased region" description="Acidic residues" evidence="11">
    <location>
        <begin position="854"/>
        <end position="865"/>
    </location>
</feature>
<dbReference type="Gene3D" id="6.10.250.1630">
    <property type="match status" value="1"/>
</dbReference>
<dbReference type="InterPro" id="IPR015940">
    <property type="entry name" value="UBA"/>
</dbReference>
<accession>A0A922I4M3</accession>
<feature type="region of interest" description="Disordered" evidence="11">
    <location>
        <begin position="1637"/>
        <end position="1659"/>
    </location>
</feature>
<evidence type="ECO:0000313" key="16">
    <source>
        <dbReference type="Proteomes" id="UP000790347"/>
    </source>
</evidence>
<dbReference type="GO" id="GO:0061630">
    <property type="term" value="F:ubiquitin protein ligase activity"/>
    <property type="evidence" value="ECO:0007669"/>
    <property type="project" value="UniProtKB-EC"/>
</dbReference>
<dbReference type="Pfam" id="PF14377">
    <property type="entry name" value="UBM"/>
    <property type="match status" value="3"/>
</dbReference>
<dbReference type="InterPro" id="IPR004170">
    <property type="entry name" value="WWE_dom"/>
</dbReference>
<dbReference type="InterPro" id="IPR041969">
    <property type="entry name" value="VP13D_UBA"/>
</dbReference>
<dbReference type="Gene3D" id="3.30.720.50">
    <property type="match status" value="1"/>
</dbReference>
<dbReference type="Pfam" id="PF06025">
    <property type="entry name" value="DUF913"/>
    <property type="match status" value="1"/>
</dbReference>
<dbReference type="SUPFAM" id="SSF117839">
    <property type="entry name" value="WWE domain"/>
    <property type="match status" value="1"/>
</dbReference>
<feature type="domain" description="UBA" evidence="12">
    <location>
        <begin position="1553"/>
        <end position="1595"/>
    </location>
</feature>
<dbReference type="PANTHER" id="PTHR11254:SF67">
    <property type="entry name" value="E3 UBIQUITIN-PROTEIN LIGASE HUWE1"/>
    <property type="match status" value="1"/>
</dbReference>
<feature type="compositionally biased region" description="Basic and acidic residues" evidence="11">
    <location>
        <begin position="1640"/>
        <end position="1659"/>
    </location>
</feature>
<evidence type="ECO:0000256" key="6">
    <source>
        <dbReference type="ARBA" id="ARBA00022679"/>
    </source>
</evidence>
<dbReference type="Gene3D" id="3.30.2410.10">
    <property type="entry name" value="Hect, E3 ligase catalytic domain"/>
    <property type="match status" value="1"/>
</dbReference>
<evidence type="ECO:0000259" key="13">
    <source>
        <dbReference type="PROSITE" id="PS50237"/>
    </source>
</evidence>
<dbReference type="GO" id="GO:0005737">
    <property type="term" value="C:cytoplasm"/>
    <property type="evidence" value="ECO:0007669"/>
    <property type="project" value="TreeGrafter"/>
</dbReference>
<dbReference type="InterPro" id="IPR010309">
    <property type="entry name" value="E3_Ub_ligase_DUF908"/>
</dbReference>
<dbReference type="InterPro" id="IPR010314">
    <property type="entry name" value="E3_Ub_ligase_DUF913"/>
</dbReference>
<dbReference type="FunFam" id="3.30.2160.10:FF:000007">
    <property type="entry name" value="E3 ubiquitin-protein ligase HUWE1 isoform X2"/>
    <property type="match status" value="1"/>
</dbReference>
<feature type="region of interest" description="Disordered" evidence="11">
    <location>
        <begin position="802"/>
        <end position="890"/>
    </location>
</feature>
<reference evidence="15" key="1">
    <citation type="submission" date="2013-05" db="EMBL/GenBank/DDBJ databases">
        <authorList>
            <person name="Yim A.K.Y."/>
            <person name="Chan T.F."/>
            <person name="Ji K.M."/>
            <person name="Liu X.Y."/>
            <person name="Zhou J.W."/>
            <person name="Li R.Q."/>
            <person name="Yang K.Y."/>
            <person name="Li J."/>
            <person name="Li M."/>
            <person name="Law P.T.W."/>
            <person name="Wu Y.L."/>
            <person name="Cai Z.L."/>
            <person name="Qin H."/>
            <person name="Bao Y."/>
            <person name="Leung R.K.K."/>
            <person name="Ng P.K.S."/>
            <person name="Zou J."/>
            <person name="Zhong X.J."/>
            <person name="Ran P.X."/>
            <person name="Zhong N.S."/>
            <person name="Liu Z.G."/>
            <person name="Tsui S.K.W."/>
        </authorList>
    </citation>
    <scope>NUCLEOTIDE SEQUENCE</scope>
    <source>
        <strain evidence="15">Derf</strain>
        <tissue evidence="15">Whole organism</tissue>
    </source>
</reference>
<feature type="region of interest" description="Disordered" evidence="11">
    <location>
        <begin position="3252"/>
        <end position="3273"/>
    </location>
</feature>
<feature type="compositionally biased region" description="Acidic residues" evidence="11">
    <location>
        <begin position="2705"/>
        <end position="2735"/>
    </location>
</feature>
<feature type="compositionally biased region" description="Polar residues" evidence="11">
    <location>
        <begin position="532"/>
        <end position="544"/>
    </location>
</feature>
<proteinExistence type="inferred from homology"/>
<feature type="region of interest" description="Disordered" evidence="11">
    <location>
        <begin position="4025"/>
        <end position="4060"/>
    </location>
</feature>
<feature type="compositionally biased region" description="Polar residues" evidence="11">
    <location>
        <begin position="2213"/>
        <end position="2228"/>
    </location>
</feature>
<dbReference type="InterPro" id="IPR025527">
    <property type="entry name" value="HUWE1/Rev1_UBM"/>
</dbReference>
<dbReference type="GO" id="GO:0009966">
    <property type="term" value="P:regulation of signal transduction"/>
    <property type="evidence" value="ECO:0007669"/>
    <property type="project" value="UniProtKB-ARBA"/>
</dbReference>